<evidence type="ECO:0000313" key="2">
    <source>
        <dbReference type="Proteomes" id="UP001549110"/>
    </source>
</evidence>
<dbReference type="Proteomes" id="UP001549110">
    <property type="component" value="Unassembled WGS sequence"/>
</dbReference>
<evidence type="ECO:0000313" key="1">
    <source>
        <dbReference type="EMBL" id="MET3525047.1"/>
    </source>
</evidence>
<gene>
    <name evidence="1" type="ORF">ABID41_000142</name>
</gene>
<sequence>MSASSSTPKPPRNSLYDLAGRPGWRDFRATGRAYRARLFKDDVEALARRLEEPYLEKKV</sequence>
<dbReference type="EMBL" id="JBEPLU010000001">
    <property type="protein sequence ID" value="MET3525047.1"/>
    <property type="molecule type" value="Genomic_DNA"/>
</dbReference>
<name>A0ABV2EE08_9CAUL</name>
<proteinExistence type="predicted"/>
<comment type="caution">
    <text evidence="1">The sequence shown here is derived from an EMBL/GenBank/DDBJ whole genome shotgun (WGS) entry which is preliminary data.</text>
</comment>
<keyword evidence="2" id="KW-1185">Reference proteome</keyword>
<dbReference type="RefSeq" id="WP_331932751.1">
    <property type="nucleotide sequence ID" value="NZ_JBEPLU010000001.1"/>
</dbReference>
<protein>
    <submittedName>
        <fullName evidence="1">Uncharacterized protein</fullName>
    </submittedName>
</protein>
<reference evidence="1 2" key="1">
    <citation type="submission" date="2024-06" db="EMBL/GenBank/DDBJ databases">
        <title>Genomic Encyclopedia of Type Strains, Phase IV (KMG-IV): sequencing the most valuable type-strain genomes for metagenomic binning, comparative biology and taxonomic classification.</title>
        <authorList>
            <person name="Goeker M."/>
        </authorList>
    </citation>
    <scope>NUCLEOTIDE SEQUENCE [LARGE SCALE GENOMIC DNA]</scope>
    <source>
        <strain evidence="1 2">DSM 17809</strain>
    </source>
</reference>
<accession>A0ABV2EE08</accession>
<organism evidence="1 2">
    <name type="scientific">Phenylobacterium koreense</name>
    <dbReference type="NCBI Taxonomy" id="266125"/>
    <lineage>
        <taxon>Bacteria</taxon>
        <taxon>Pseudomonadati</taxon>
        <taxon>Pseudomonadota</taxon>
        <taxon>Alphaproteobacteria</taxon>
        <taxon>Caulobacterales</taxon>
        <taxon>Caulobacteraceae</taxon>
        <taxon>Phenylobacterium</taxon>
    </lineage>
</organism>